<evidence type="ECO:0000256" key="2">
    <source>
        <dbReference type="ARBA" id="ARBA00022630"/>
    </source>
</evidence>
<sequence length="386" mass="39916">MSHVVVVGASVGGVTCVQSLRELGFDGDITLLDAEYGPPYQRPPLSKEVLLGGDADDADLLDESALEAIGVEFRPGTPAIGLDVAGRRVRLAHGDLRFDELVLATGGAAAVPAPLTNLIGRGAHVLRTRTDAIALAAALGPDSGLAVLGGGVLGSEIASAAVSRGVPTTLLARPAQTLGPLRGALARPLLPLHRSRGVDVQTDRTRISHGAGRWRIDAGAARLVADVLVVAVGVRAAARWLARSLPVGPDGVRCDWRGRVAPGVWAVGDIADRAGSRHDVSYNTQAAAVVQAREVAGAIAGDPLRVPVVPYFWSDLHGVRVQAAGRIPPDARIEPLDRDDTGAPHVFAVVDDDGTVVGAAAWGSARGFRRARTMLGTALDQEAAAR</sequence>
<dbReference type="EMBL" id="JAGSHT010000022">
    <property type="protein sequence ID" value="MBZ2198903.1"/>
    <property type="molecule type" value="Genomic_DNA"/>
</dbReference>
<organism evidence="7 8">
    <name type="scientific">Occultella gossypii</name>
    <dbReference type="NCBI Taxonomy" id="2800820"/>
    <lineage>
        <taxon>Bacteria</taxon>
        <taxon>Bacillati</taxon>
        <taxon>Actinomycetota</taxon>
        <taxon>Actinomycetes</taxon>
        <taxon>Micrococcales</taxon>
        <taxon>Ruaniaceae</taxon>
        <taxon>Occultella</taxon>
    </lineage>
</organism>
<dbReference type="Gene3D" id="3.50.50.60">
    <property type="entry name" value="FAD/NAD(P)-binding domain"/>
    <property type="match status" value="2"/>
</dbReference>
<dbReference type="InterPro" id="IPR036188">
    <property type="entry name" value="FAD/NAD-bd_sf"/>
</dbReference>
<dbReference type="InterPro" id="IPR023753">
    <property type="entry name" value="FAD/NAD-binding_dom"/>
</dbReference>
<dbReference type="Proteomes" id="UP000826651">
    <property type="component" value="Unassembled WGS sequence"/>
</dbReference>
<keyword evidence="4" id="KW-0560">Oxidoreductase</keyword>
<dbReference type="Pfam" id="PF14759">
    <property type="entry name" value="Reductase_C"/>
    <property type="match status" value="1"/>
</dbReference>
<dbReference type="PANTHER" id="PTHR43557:SF2">
    <property type="entry name" value="RIESKE DOMAIN-CONTAINING PROTEIN-RELATED"/>
    <property type="match status" value="1"/>
</dbReference>
<dbReference type="PRINTS" id="PR00411">
    <property type="entry name" value="PNDRDTASEI"/>
</dbReference>
<comment type="cofactor">
    <cofactor evidence="1">
        <name>FAD</name>
        <dbReference type="ChEBI" id="CHEBI:57692"/>
    </cofactor>
</comment>
<accession>A0ABS7SEW4</accession>
<dbReference type="PRINTS" id="PR00368">
    <property type="entry name" value="FADPNR"/>
</dbReference>
<dbReference type="Gene3D" id="3.30.390.30">
    <property type="match status" value="1"/>
</dbReference>
<dbReference type="SUPFAM" id="SSF51905">
    <property type="entry name" value="FAD/NAD(P)-binding domain"/>
    <property type="match status" value="2"/>
</dbReference>
<feature type="domain" description="Reductase C-terminal" evidence="6">
    <location>
        <begin position="311"/>
        <end position="381"/>
    </location>
</feature>
<evidence type="ECO:0000256" key="1">
    <source>
        <dbReference type="ARBA" id="ARBA00001974"/>
    </source>
</evidence>
<protein>
    <submittedName>
        <fullName evidence="7">FAD-dependent oxidoreductase</fullName>
    </submittedName>
</protein>
<evidence type="ECO:0000313" key="8">
    <source>
        <dbReference type="Proteomes" id="UP000826651"/>
    </source>
</evidence>
<dbReference type="InterPro" id="IPR050446">
    <property type="entry name" value="FAD-oxidoreductase/Apoptosis"/>
</dbReference>
<dbReference type="PANTHER" id="PTHR43557">
    <property type="entry name" value="APOPTOSIS-INDUCING FACTOR 1"/>
    <property type="match status" value="1"/>
</dbReference>
<evidence type="ECO:0000256" key="3">
    <source>
        <dbReference type="ARBA" id="ARBA00022827"/>
    </source>
</evidence>
<evidence type="ECO:0000256" key="4">
    <source>
        <dbReference type="ARBA" id="ARBA00023002"/>
    </source>
</evidence>
<reference evidence="7 8" key="1">
    <citation type="submission" date="2021-04" db="EMBL/GenBank/DDBJ databases">
        <title>Ruania sp. nov., isolated from sandy soil of mangrove forest.</title>
        <authorList>
            <person name="Ge X."/>
            <person name="Huang R."/>
            <person name="Liu W."/>
        </authorList>
    </citation>
    <scope>NUCLEOTIDE SEQUENCE [LARGE SCALE GENOMIC DNA]</scope>
    <source>
        <strain evidence="7 8">N2-46</strain>
    </source>
</reference>
<feature type="domain" description="FAD/NAD(P)-binding" evidence="5">
    <location>
        <begin position="3"/>
        <end position="279"/>
    </location>
</feature>
<keyword evidence="8" id="KW-1185">Reference proteome</keyword>
<evidence type="ECO:0000313" key="7">
    <source>
        <dbReference type="EMBL" id="MBZ2198903.1"/>
    </source>
</evidence>
<name>A0ABS7SEW4_9MICO</name>
<proteinExistence type="predicted"/>
<dbReference type="RefSeq" id="WP_223410556.1">
    <property type="nucleotide sequence ID" value="NZ_JAGSHT010000022.1"/>
</dbReference>
<comment type="caution">
    <text evidence="7">The sequence shown here is derived from an EMBL/GenBank/DDBJ whole genome shotgun (WGS) entry which is preliminary data.</text>
</comment>
<evidence type="ECO:0000259" key="5">
    <source>
        <dbReference type="Pfam" id="PF07992"/>
    </source>
</evidence>
<dbReference type="InterPro" id="IPR016156">
    <property type="entry name" value="FAD/NAD-linked_Rdtase_dimer_sf"/>
</dbReference>
<keyword evidence="3" id="KW-0274">FAD</keyword>
<dbReference type="InterPro" id="IPR028202">
    <property type="entry name" value="Reductase_C"/>
</dbReference>
<dbReference type="Pfam" id="PF07992">
    <property type="entry name" value="Pyr_redox_2"/>
    <property type="match status" value="1"/>
</dbReference>
<gene>
    <name evidence="7" type="ORF">KCQ71_22340</name>
</gene>
<evidence type="ECO:0000259" key="6">
    <source>
        <dbReference type="Pfam" id="PF14759"/>
    </source>
</evidence>
<dbReference type="SUPFAM" id="SSF55424">
    <property type="entry name" value="FAD/NAD-linked reductases, dimerisation (C-terminal) domain"/>
    <property type="match status" value="1"/>
</dbReference>
<keyword evidence="2" id="KW-0285">Flavoprotein</keyword>